<sequence length="85" mass="9959">MLKSCRNHTDVISSYVNSKYMRIDGGLTRADWKIAFEFMNFLKIFYAATLACSSVQDKFKKYFEVMPTIFIVVSVMDPRIKVRVF</sequence>
<proteinExistence type="predicted"/>
<keyword evidence="2" id="KW-1185">Reference proteome</keyword>
<evidence type="ECO:0000313" key="2">
    <source>
        <dbReference type="Proteomes" id="UP001062846"/>
    </source>
</evidence>
<dbReference type="EMBL" id="CM046388">
    <property type="protein sequence ID" value="KAI8572945.1"/>
    <property type="molecule type" value="Genomic_DNA"/>
</dbReference>
<dbReference type="Proteomes" id="UP001062846">
    <property type="component" value="Chromosome 1"/>
</dbReference>
<evidence type="ECO:0000313" key="1">
    <source>
        <dbReference type="EMBL" id="KAI8572945.1"/>
    </source>
</evidence>
<name>A0ACC0Q4M7_RHOML</name>
<accession>A0ACC0Q4M7</accession>
<gene>
    <name evidence="1" type="ORF">RHMOL_Rhmol01G0240500</name>
</gene>
<protein>
    <submittedName>
        <fullName evidence="1">Uncharacterized protein</fullName>
    </submittedName>
</protein>
<reference evidence="1" key="1">
    <citation type="submission" date="2022-02" db="EMBL/GenBank/DDBJ databases">
        <title>Plant Genome Project.</title>
        <authorList>
            <person name="Zhang R.-G."/>
        </authorList>
    </citation>
    <scope>NUCLEOTIDE SEQUENCE</scope>
    <source>
        <strain evidence="1">AT1</strain>
    </source>
</reference>
<comment type="caution">
    <text evidence="1">The sequence shown here is derived from an EMBL/GenBank/DDBJ whole genome shotgun (WGS) entry which is preliminary data.</text>
</comment>
<organism evidence="1 2">
    <name type="scientific">Rhododendron molle</name>
    <name type="common">Chinese azalea</name>
    <name type="synonym">Azalea mollis</name>
    <dbReference type="NCBI Taxonomy" id="49168"/>
    <lineage>
        <taxon>Eukaryota</taxon>
        <taxon>Viridiplantae</taxon>
        <taxon>Streptophyta</taxon>
        <taxon>Embryophyta</taxon>
        <taxon>Tracheophyta</taxon>
        <taxon>Spermatophyta</taxon>
        <taxon>Magnoliopsida</taxon>
        <taxon>eudicotyledons</taxon>
        <taxon>Gunneridae</taxon>
        <taxon>Pentapetalae</taxon>
        <taxon>asterids</taxon>
        <taxon>Ericales</taxon>
        <taxon>Ericaceae</taxon>
        <taxon>Ericoideae</taxon>
        <taxon>Rhodoreae</taxon>
        <taxon>Rhododendron</taxon>
    </lineage>
</organism>